<dbReference type="RefSeq" id="WP_173221131.1">
    <property type="nucleotide sequence ID" value="NZ_CP048104.1"/>
</dbReference>
<evidence type="ECO:0000259" key="2">
    <source>
        <dbReference type="PROSITE" id="PS50975"/>
    </source>
</evidence>
<name>A0A7D3XLV4_9BACL</name>
<dbReference type="InterPro" id="IPR026838">
    <property type="entry name" value="YheC/D"/>
</dbReference>
<dbReference type="Proteomes" id="UP000503088">
    <property type="component" value="Chromosome"/>
</dbReference>
<feature type="domain" description="ATP-grasp" evidence="2">
    <location>
        <begin position="128"/>
        <end position="365"/>
    </location>
</feature>
<gene>
    <name evidence="3" type="ORF">GXN76_05185</name>
</gene>
<evidence type="ECO:0000313" key="3">
    <source>
        <dbReference type="EMBL" id="QKG83929.1"/>
    </source>
</evidence>
<dbReference type="GO" id="GO:0005524">
    <property type="term" value="F:ATP binding"/>
    <property type="evidence" value="ECO:0007669"/>
    <property type="project" value="UniProtKB-UniRule"/>
</dbReference>
<accession>A0A7D3XLV4</accession>
<keyword evidence="1" id="KW-0067">ATP-binding</keyword>
<dbReference type="EMBL" id="CP048104">
    <property type="protein sequence ID" value="QKG83929.1"/>
    <property type="molecule type" value="Genomic_DNA"/>
</dbReference>
<evidence type="ECO:0000256" key="1">
    <source>
        <dbReference type="PROSITE-ProRule" id="PRU00409"/>
    </source>
</evidence>
<dbReference type="AlphaFoldDB" id="A0A7D3XLV4"/>
<protein>
    <submittedName>
        <fullName evidence="3">YheC/YheD family protein</fullName>
    </submittedName>
</protein>
<sequence length="373" mass="42283">MMGSASHTLGILTCKTLGAPPFKETAYFKQLTQTGREWGIQLIVFSPTDVDWNRKSVSAWSWDGKLSRWHRKNHPIPTLIYDRCYYLDSKHYLAYKPYVSKLVQHPGTQLLGRPLGGKIRTQKMLLNNPLLRPYLPPTIKYMGPETVRSALKTMGSILIKPNGGSHGRGVAAIFPDDNRRYRIKGRTRKNQEFHIQIQSEKLFLNWLTRFIGSTRYIIQPYLTLCTKDGRPFDLRILVQKGKKGQWETTGSAVRTGKTDSLTSNLHGGGKAERTASFLSTHIPETHRPAIIRSIQLLAREVPLQIEKEHGRLAELGLDIGIDQKYQVWLLEANSKPGRSVFLLTGEAHVRQRSIQLPIQYAYFLLNGNVGGSV</sequence>
<keyword evidence="1" id="KW-0547">Nucleotide-binding</keyword>
<keyword evidence="4" id="KW-1185">Reference proteome</keyword>
<organism evidence="3 4">
    <name type="scientific">Kroppenstedtia pulmonis</name>
    <dbReference type="NCBI Taxonomy" id="1380685"/>
    <lineage>
        <taxon>Bacteria</taxon>
        <taxon>Bacillati</taxon>
        <taxon>Bacillota</taxon>
        <taxon>Bacilli</taxon>
        <taxon>Bacillales</taxon>
        <taxon>Thermoactinomycetaceae</taxon>
        <taxon>Kroppenstedtia</taxon>
    </lineage>
</organism>
<reference evidence="3 4" key="1">
    <citation type="submission" date="2020-01" db="EMBL/GenBank/DDBJ databases">
        <authorList>
            <person name="Gulvik C.A."/>
            <person name="Batra D.G."/>
        </authorList>
    </citation>
    <scope>NUCLEOTIDE SEQUENCE [LARGE SCALE GENOMIC DNA]</scope>
    <source>
        <strain evidence="3 4">W9323</strain>
    </source>
</reference>
<dbReference type="Gene3D" id="3.30.470.20">
    <property type="entry name" value="ATP-grasp fold, B domain"/>
    <property type="match status" value="1"/>
</dbReference>
<proteinExistence type="predicted"/>
<dbReference type="InterPro" id="IPR011761">
    <property type="entry name" value="ATP-grasp"/>
</dbReference>
<evidence type="ECO:0000313" key="4">
    <source>
        <dbReference type="Proteomes" id="UP000503088"/>
    </source>
</evidence>
<dbReference type="Pfam" id="PF14398">
    <property type="entry name" value="ATPgrasp_YheCD"/>
    <property type="match status" value="1"/>
</dbReference>
<dbReference type="KEGG" id="kpul:GXN76_05185"/>
<dbReference type="SUPFAM" id="SSF56059">
    <property type="entry name" value="Glutathione synthetase ATP-binding domain-like"/>
    <property type="match status" value="1"/>
</dbReference>
<dbReference type="PROSITE" id="PS50975">
    <property type="entry name" value="ATP_GRASP"/>
    <property type="match status" value="1"/>
</dbReference>
<dbReference type="GO" id="GO:0046872">
    <property type="term" value="F:metal ion binding"/>
    <property type="evidence" value="ECO:0007669"/>
    <property type="project" value="InterPro"/>
</dbReference>